<dbReference type="EMBL" id="ML145096">
    <property type="protein sequence ID" value="TBU61796.1"/>
    <property type="molecule type" value="Genomic_DNA"/>
</dbReference>
<sequence>MLNLGLSGLCAGMLTAHTMQETRSSSALLRPIYEIQTALLIASGSVTQPFRNLHQISTLRLMSGSGFSISPTASDISLRRLRPRLDTRR</sequence>
<protein>
    <submittedName>
        <fullName evidence="1">Uncharacterized protein</fullName>
    </submittedName>
</protein>
<evidence type="ECO:0000313" key="1">
    <source>
        <dbReference type="EMBL" id="TBU61796.1"/>
    </source>
</evidence>
<dbReference type="Proteomes" id="UP000292082">
    <property type="component" value="Unassembled WGS sequence"/>
</dbReference>
<name>A0A4Q9Q4G0_9APHY</name>
<keyword evidence="2" id="KW-1185">Reference proteome</keyword>
<dbReference type="AlphaFoldDB" id="A0A4Q9Q4G0"/>
<evidence type="ECO:0000313" key="2">
    <source>
        <dbReference type="Proteomes" id="UP000292082"/>
    </source>
</evidence>
<gene>
    <name evidence="1" type="ORF">BD310DRAFT_919891</name>
</gene>
<proteinExistence type="predicted"/>
<organism evidence="1 2">
    <name type="scientific">Dichomitus squalens</name>
    <dbReference type="NCBI Taxonomy" id="114155"/>
    <lineage>
        <taxon>Eukaryota</taxon>
        <taxon>Fungi</taxon>
        <taxon>Dikarya</taxon>
        <taxon>Basidiomycota</taxon>
        <taxon>Agaricomycotina</taxon>
        <taxon>Agaricomycetes</taxon>
        <taxon>Polyporales</taxon>
        <taxon>Polyporaceae</taxon>
        <taxon>Dichomitus</taxon>
    </lineage>
</organism>
<accession>A0A4Q9Q4G0</accession>
<reference evidence="1 2" key="1">
    <citation type="submission" date="2019-01" db="EMBL/GenBank/DDBJ databases">
        <title>Draft genome sequences of three monokaryotic isolates of the white-rot basidiomycete fungus Dichomitus squalens.</title>
        <authorList>
            <consortium name="DOE Joint Genome Institute"/>
            <person name="Lopez S.C."/>
            <person name="Andreopoulos B."/>
            <person name="Pangilinan J."/>
            <person name="Lipzen A."/>
            <person name="Riley R."/>
            <person name="Ahrendt S."/>
            <person name="Ng V."/>
            <person name="Barry K."/>
            <person name="Daum C."/>
            <person name="Grigoriev I.V."/>
            <person name="Hilden K.S."/>
            <person name="Makela M.R."/>
            <person name="de Vries R.P."/>
        </authorList>
    </citation>
    <scope>NUCLEOTIDE SEQUENCE [LARGE SCALE GENOMIC DNA]</scope>
    <source>
        <strain evidence="1 2">CBS 464.89</strain>
    </source>
</reference>